<dbReference type="RefSeq" id="WP_083414805.1">
    <property type="nucleotide sequence ID" value="NZ_CP017839.1"/>
</dbReference>
<dbReference type="AlphaFoldDB" id="A0ABC8ALF5"/>
<dbReference type="Proteomes" id="UP000180166">
    <property type="component" value="Chromosome"/>
</dbReference>
<gene>
    <name evidence="2" type="ORF">NS506_00789</name>
</gene>
<feature type="region of interest" description="Disordered" evidence="1">
    <location>
        <begin position="1"/>
        <end position="26"/>
    </location>
</feature>
<accession>A0ABC8ALF5</accession>
<dbReference type="EMBL" id="CP017839">
    <property type="protein sequence ID" value="APA94868.1"/>
    <property type="molecule type" value="Genomic_DNA"/>
</dbReference>
<dbReference type="EC" id="2.3.1.122" evidence="2"/>
<keyword evidence="2" id="KW-0012">Acyltransferase</keyword>
<dbReference type="PANTHER" id="PTHR48098">
    <property type="entry name" value="ENTEROCHELIN ESTERASE-RELATED"/>
    <property type="match status" value="1"/>
</dbReference>
<dbReference type="EC" id="2.3.1.20" evidence="2"/>
<dbReference type="Gene3D" id="3.40.50.1820">
    <property type="entry name" value="alpha/beta hydrolase"/>
    <property type="match status" value="1"/>
</dbReference>
<dbReference type="Pfam" id="PF00756">
    <property type="entry name" value="Esterase"/>
    <property type="match status" value="1"/>
</dbReference>
<dbReference type="GO" id="GO:0004144">
    <property type="term" value="F:diacylglycerol O-acyltransferase activity"/>
    <property type="evidence" value="ECO:0007669"/>
    <property type="project" value="UniProtKB-EC"/>
</dbReference>
<dbReference type="PANTHER" id="PTHR48098:SF1">
    <property type="entry name" value="DIACYLGLYCEROL ACYLTRANSFERASE_MYCOLYLTRANSFERASE AG85A"/>
    <property type="match status" value="1"/>
</dbReference>
<dbReference type="GO" id="GO:0050348">
    <property type="term" value="F:trehalose O-mycolyltransferase activity"/>
    <property type="evidence" value="ECO:0007669"/>
    <property type="project" value="UniProtKB-EC"/>
</dbReference>
<dbReference type="InterPro" id="IPR050583">
    <property type="entry name" value="Mycobacterial_A85_antigen"/>
</dbReference>
<evidence type="ECO:0000313" key="3">
    <source>
        <dbReference type="Proteomes" id="UP000180166"/>
    </source>
</evidence>
<name>A0ABC8ALF5_9NOCA</name>
<dbReference type="InterPro" id="IPR000801">
    <property type="entry name" value="Esterase-like"/>
</dbReference>
<organism evidence="2 3">
    <name type="scientific">Nocardia seriolae</name>
    <dbReference type="NCBI Taxonomy" id="37332"/>
    <lineage>
        <taxon>Bacteria</taxon>
        <taxon>Bacillati</taxon>
        <taxon>Actinomycetota</taxon>
        <taxon>Actinomycetes</taxon>
        <taxon>Mycobacteriales</taxon>
        <taxon>Nocardiaceae</taxon>
        <taxon>Nocardia</taxon>
    </lineage>
</organism>
<dbReference type="KEGG" id="nsr:NS506_00789"/>
<keyword evidence="2" id="KW-0808">Transferase</keyword>
<feature type="compositionally biased region" description="Polar residues" evidence="1">
    <location>
        <begin position="1"/>
        <end position="11"/>
    </location>
</feature>
<evidence type="ECO:0000313" key="2">
    <source>
        <dbReference type="EMBL" id="APA94868.1"/>
    </source>
</evidence>
<evidence type="ECO:0000256" key="1">
    <source>
        <dbReference type="SAM" id="MobiDB-lite"/>
    </source>
</evidence>
<proteinExistence type="predicted"/>
<dbReference type="InterPro" id="IPR029058">
    <property type="entry name" value="AB_hydrolase_fold"/>
</dbReference>
<dbReference type="SUPFAM" id="SSF53474">
    <property type="entry name" value="alpha/beta-Hydrolases"/>
    <property type="match status" value="1"/>
</dbReference>
<protein>
    <submittedName>
        <fullName evidence="2">Diacylglycerol O-acyltransferase</fullName>
        <ecNumber evidence="2">2.3.1.122</ecNumber>
        <ecNumber evidence="2">2.3.1.20</ecNumber>
    </submittedName>
</protein>
<sequence length="346" mass="37481">MAVQGASSCPRNGSVRKSPRVRQSRNARGSLWRRALVAAAAVVALPGLAGPALALPTHPLHRSPEGGFEELMVPSSMGPVKVQVQWAKHGGDAALYLLDGLRARDDFNAWTFETNALAQFAEDNITLVMPVGGQSSFYTDWRAPSSTNGQKLTYRWETFLTEELPAFLEGYGVSRTNDAVAGLSMGGSAALALAAYHRDQFKHASSFSGYLNISAPGMREAIRIAMLDAGRFNVDSMAWPWSPAWLRMDPFVFAPQLRNLPMFISASWGVLGAHDNPDSAIGLFNTVNAVALEALSMVNTISFMARMNQLGIGAHYSLPMRGTHSWGYWQDQLATARPDILAALGV</sequence>
<reference evidence="2 3" key="1">
    <citation type="submission" date="2016-10" db="EMBL/GenBank/DDBJ databases">
        <title>Genome sequence of Nocardia seriolae strain EM150506, isolated from Anguila japonica.</title>
        <authorList>
            <person name="Han H.-J."/>
        </authorList>
    </citation>
    <scope>NUCLEOTIDE SEQUENCE [LARGE SCALE GENOMIC DNA]</scope>
    <source>
        <strain evidence="2 3">EM150506</strain>
    </source>
</reference>